<dbReference type="GO" id="GO:0006408">
    <property type="term" value="P:snRNA export from nucleus"/>
    <property type="evidence" value="ECO:0007669"/>
    <property type="project" value="InterPro"/>
</dbReference>
<feature type="domain" description="Phosphorylated adapter RNA export protein RNA-binding" evidence="12">
    <location>
        <begin position="135"/>
        <end position="216"/>
    </location>
</feature>
<comment type="similarity">
    <text evidence="3">Belongs to the PHAX family.</text>
</comment>
<reference evidence="17" key="1">
    <citation type="submission" date="2017-02" db="UniProtKB">
        <authorList>
            <consortium name="WormBaseParasite"/>
        </authorList>
    </citation>
    <scope>IDENTIFICATION</scope>
</reference>
<keyword evidence="7" id="KW-0694">RNA-binding</keyword>
<dbReference type="WBParaSite" id="HDID_0000882901-mRNA-1">
    <property type="protein sequence ID" value="HDID_0000882901-mRNA-1"/>
    <property type="gene ID" value="HDID_0000882901"/>
</dbReference>
<evidence type="ECO:0000256" key="6">
    <source>
        <dbReference type="ARBA" id="ARBA00022490"/>
    </source>
</evidence>
<dbReference type="Pfam" id="PF10258">
    <property type="entry name" value="PHAX_RNA-bd"/>
    <property type="match status" value="1"/>
</dbReference>
<dbReference type="EMBL" id="UYSG01011151">
    <property type="protein sequence ID" value="VDL61145.1"/>
    <property type="molecule type" value="Genomic_DNA"/>
</dbReference>
<evidence type="ECO:0000256" key="8">
    <source>
        <dbReference type="ARBA" id="ARBA00022927"/>
    </source>
</evidence>
<evidence type="ECO:0000313" key="15">
    <source>
        <dbReference type="Proteomes" id="UP000274504"/>
    </source>
</evidence>
<keyword evidence="6" id="KW-0963">Cytoplasm</keyword>
<dbReference type="InterPro" id="IPR019385">
    <property type="entry name" value="PHAX_RNA-binding_domain"/>
</dbReference>
<reference evidence="14 16" key="3">
    <citation type="submission" date="2019-07" db="EMBL/GenBank/DDBJ databases">
        <authorList>
            <person name="Jastrzebski P J."/>
            <person name="Paukszto L."/>
            <person name="Jastrzebski P J."/>
        </authorList>
    </citation>
    <scope>NUCLEOTIDE SEQUENCE [LARGE SCALE GENOMIC DNA]</scope>
    <source>
        <strain evidence="14 16">WMS-il1</strain>
    </source>
</reference>
<evidence type="ECO:0000256" key="3">
    <source>
        <dbReference type="ARBA" id="ARBA00006094"/>
    </source>
</evidence>
<dbReference type="Gene3D" id="1.10.10.1440">
    <property type="entry name" value="PHAX RNA-binding domain"/>
    <property type="match status" value="1"/>
</dbReference>
<keyword evidence="8" id="KW-0653">Protein transport</keyword>
<dbReference type="GO" id="GO:0005737">
    <property type="term" value="C:cytoplasm"/>
    <property type="evidence" value="ECO:0007669"/>
    <property type="project" value="UniProtKB-SubCell"/>
</dbReference>
<evidence type="ECO:0000256" key="7">
    <source>
        <dbReference type="ARBA" id="ARBA00022884"/>
    </source>
</evidence>
<evidence type="ECO:0000256" key="5">
    <source>
        <dbReference type="ARBA" id="ARBA00022448"/>
    </source>
</evidence>
<organism evidence="17">
    <name type="scientific">Hymenolepis diminuta</name>
    <name type="common">Rat tapeworm</name>
    <dbReference type="NCBI Taxonomy" id="6216"/>
    <lineage>
        <taxon>Eukaryota</taxon>
        <taxon>Metazoa</taxon>
        <taxon>Spiralia</taxon>
        <taxon>Lophotrochozoa</taxon>
        <taxon>Platyhelminthes</taxon>
        <taxon>Cestoda</taxon>
        <taxon>Eucestoda</taxon>
        <taxon>Cyclophyllidea</taxon>
        <taxon>Hymenolepididae</taxon>
        <taxon>Hymenolepis</taxon>
    </lineage>
</organism>
<evidence type="ECO:0000259" key="12">
    <source>
        <dbReference type="Pfam" id="PF10258"/>
    </source>
</evidence>
<protein>
    <recommendedName>
        <fullName evidence="4">Phosphorylated adapter RNA export protein</fullName>
    </recommendedName>
    <alternativeName>
        <fullName evidence="10">RNA U small nuclear RNA export adapter protein</fullName>
    </alternativeName>
</protein>
<dbReference type="EMBL" id="CABIJS010000299">
    <property type="protein sequence ID" value="VUZ48500.1"/>
    <property type="molecule type" value="Genomic_DNA"/>
</dbReference>
<sequence length="274" mass="30867">MDVFGSRELSSGEVSSASSDGELPPKIIRRNFPQSEPQSKKFKNTVWQSVLYENTLENAFKSTDLNSKEISVERGEESYAFNISDIDSDLSGPDIMQPKTCRKRKRKNAFPPRKYDTSISRSYYGVNFASSPEEVAKAIVDILGEQRVDLVDKIVQTLGVKRALEFCYLTEDIQNLGGLPTADGARRRTPGGTYFFIIRESPDISKAEKKTIFREDAAAKMRKKRIQREQRRKEKLQALAATSPSSSILKTTEVMDEGEIVDIENIPSPNIEIE</sequence>
<dbReference type="GO" id="GO:0003723">
    <property type="term" value="F:RNA binding"/>
    <property type="evidence" value="ECO:0007669"/>
    <property type="project" value="UniProtKB-KW"/>
</dbReference>
<feature type="compositionally biased region" description="Low complexity" evidence="11">
    <location>
        <begin position="1"/>
        <end position="22"/>
    </location>
</feature>
<keyword evidence="5" id="KW-0813">Transport</keyword>
<dbReference type="GO" id="GO:0015031">
    <property type="term" value="P:protein transport"/>
    <property type="evidence" value="ECO:0007669"/>
    <property type="project" value="UniProtKB-KW"/>
</dbReference>
<evidence type="ECO:0000256" key="4">
    <source>
        <dbReference type="ARBA" id="ARBA00016856"/>
    </source>
</evidence>
<reference evidence="13 15" key="2">
    <citation type="submission" date="2018-11" db="EMBL/GenBank/DDBJ databases">
        <authorList>
            <consortium name="Pathogen Informatics"/>
        </authorList>
    </citation>
    <scope>NUCLEOTIDE SEQUENCE [LARGE SCALE GENOMIC DNA]</scope>
</reference>
<keyword evidence="9" id="KW-0539">Nucleus</keyword>
<feature type="region of interest" description="Disordered" evidence="11">
    <location>
        <begin position="1"/>
        <end position="40"/>
    </location>
</feature>
<dbReference type="AlphaFoldDB" id="A0A0R3STR8"/>
<dbReference type="InterPro" id="IPR039047">
    <property type="entry name" value="PHAX"/>
</dbReference>
<dbReference type="OrthoDB" id="20573at2759"/>
<proteinExistence type="inferred from homology"/>
<dbReference type="STRING" id="6216.A0A0R3STR8"/>
<dbReference type="Proteomes" id="UP000321570">
    <property type="component" value="Unassembled WGS sequence"/>
</dbReference>
<comment type="subcellular location">
    <subcellularLocation>
        <location evidence="2">Cytoplasm</location>
    </subcellularLocation>
    <subcellularLocation>
        <location evidence="1">Nucleus</location>
    </subcellularLocation>
</comment>
<dbReference type="InterPro" id="IPR038092">
    <property type="entry name" value="PHAX_RNA-binding_sf"/>
</dbReference>
<evidence type="ECO:0000256" key="10">
    <source>
        <dbReference type="ARBA" id="ARBA00030834"/>
    </source>
</evidence>
<dbReference type="GO" id="GO:0005634">
    <property type="term" value="C:nucleus"/>
    <property type="evidence" value="ECO:0007669"/>
    <property type="project" value="UniProtKB-SubCell"/>
</dbReference>
<accession>A0A0R3STR8</accession>
<dbReference type="PANTHER" id="PTHR13135">
    <property type="entry name" value="CYTOSOLIC RESINIFERATOXIN BINDING PROTEIN RBP-26"/>
    <property type="match status" value="1"/>
</dbReference>
<gene>
    <name evidence="13" type="ORF">HDID_LOCUS8827</name>
    <name evidence="14" type="ORF">WMSIL1_LOCUS7837</name>
</gene>
<evidence type="ECO:0000256" key="11">
    <source>
        <dbReference type="SAM" id="MobiDB-lite"/>
    </source>
</evidence>
<evidence type="ECO:0000313" key="16">
    <source>
        <dbReference type="Proteomes" id="UP000321570"/>
    </source>
</evidence>
<evidence type="ECO:0000256" key="1">
    <source>
        <dbReference type="ARBA" id="ARBA00004123"/>
    </source>
</evidence>
<name>A0A0R3STR8_HYMDI</name>
<keyword evidence="16" id="KW-1185">Reference proteome</keyword>
<dbReference type="Proteomes" id="UP000274504">
    <property type="component" value="Unassembled WGS sequence"/>
</dbReference>
<dbReference type="PANTHER" id="PTHR13135:SF0">
    <property type="entry name" value="PHOSPHORYLATED ADAPTER RNA EXPORT PROTEIN"/>
    <property type="match status" value="1"/>
</dbReference>
<evidence type="ECO:0000256" key="9">
    <source>
        <dbReference type="ARBA" id="ARBA00023242"/>
    </source>
</evidence>
<evidence type="ECO:0000256" key="2">
    <source>
        <dbReference type="ARBA" id="ARBA00004496"/>
    </source>
</evidence>
<evidence type="ECO:0000313" key="13">
    <source>
        <dbReference type="EMBL" id="VDL61145.1"/>
    </source>
</evidence>
<evidence type="ECO:0000313" key="14">
    <source>
        <dbReference type="EMBL" id="VUZ48500.1"/>
    </source>
</evidence>
<evidence type="ECO:0000313" key="17">
    <source>
        <dbReference type="WBParaSite" id="HDID_0000882901-mRNA-1"/>
    </source>
</evidence>